<dbReference type="Proteomes" id="UP001597511">
    <property type="component" value="Unassembled WGS sequence"/>
</dbReference>
<protein>
    <submittedName>
        <fullName evidence="3">Uncharacterized protein</fullName>
    </submittedName>
</protein>
<proteinExistence type="predicted"/>
<keyword evidence="2" id="KW-0812">Transmembrane</keyword>
<evidence type="ECO:0000256" key="2">
    <source>
        <dbReference type="SAM" id="Phobius"/>
    </source>
</evidence>
<keyword evidence="4" id="KW-1185">Reference proteome</keyword>
<keyword evidence="2" id="KW-1133">Transmembrane helix</keyword>
<sequence>MSKKGTKTLFPDKSAGDYPALILLWAGAFVIFLIMIALWYKEGDDAISLNVKHRNTETRNNTAEDGIFVDELLLSANDLSISGRKELINTLLTNNNEYDTVSSNTFAGRDKLYKKLYEQQVKNTSQSRRGGGGIDIRPVP</sequence>
<evidence type="ECO:0000256" key="1">
    <source>
        <dbReference type="SAM" id="MobiDB-lite"/>
    </source>
</evidence>
<gene>
    <name evidence="3" type="ORF">ACFS6H_01800</name>
</gene>
<dbReference type="RefSeq" id="WP_386094521.1">
    <property type="nucleotide sequence ID" value="NZ_JBHUOZ010000001.1"/>
</dbReference>
<evidence type="ECO:0000313" key="4">
    <source>
        <dbReference type="Proteomes" id="UP001597511"/>
    </source>
</evidence>
<evidence type="ECO:0000313" key="3">
    <source>
        <dbReference type="EMBL" id="MFD2918423.1"/>
    </source>
</evidence>
<name>A0ABW6A2D2_9BACT</name>
<feature type="transmembrane region" description="Helical" evidence="2">
    <location>
        <begin position="20"/>
        <end position="40"/>
    </location>
</feature>
<keyword evidence="2" id="KW-0472">Membrane</keyword>
<organism evidence="3 4">
    <name type="scientific">Terrimonas rubra</name>
    <dbReference type="NCBI Taxonomy" id="1035890"/>
    <lineage>
        <taxon>Bacteria</taxon>
        <taxon>Pseudomonadati</taxon>
        <taxon>Bacteroidota</taxon>
        <taxon>Chitinophagia</taxon>
        <taxon>Chitinophagales</taxon>
        <taxon>Chitinophagaceae</taxon>
        <taxon>Terrimonas</taxon>
    </lineage>
</organism>
<dbReference type="EMBL" id="JBHUOZ010000001">
    <property type="protein sequence ID" value="MFD2918423.1"/>
    <property type="molecule type" value="Genomic_DNA"/>
</dbReference>
<comment type="caution">
    <text evidence="3">The sequence shown here is derived from an EMBL/GenBank/DDBJ whole genome shotgun (WGS) entry which is preliminary data.</text>
</comment>
<accession>A0ABW6A2D2</accession>
<feature type="region of interest" description="Disordered" evidence="1">
    <location>
        <begin position="121"/>
        <end position="140"/>
    </location>
</feature>
<reference evidence="4" key="1">
    <citation type="journal article" date="2019" name="Int. J. Syst. Evol. Microbiol.">
        <title>The Global Catalogue of Microorganisms (GCM) 10K type strain sequencing project: providing services to taxonomists for standard genome sequencing and annotation.</title>
        <authorList>
            <consortium name="The Broad Institute Genomics Platform"/>
            <consortium name="The Broad Institute Genome Sequencing Center for Infectious Disease"/>
            <person name="Wu L."/>
            <person name="Ma J."/>
        </authorList>
    </citation>
    <scope>NUCLEOTIDE SEQUENCE [LARGE SCALE GENOMIC DNA]</scope>
    <source>
        <strain evidence="4">KCTC 23299</strain>
    </source>
</reference>